<dbReference type="CDD" id="cd03316">
    <property type="entry name" value="MR_like"/>
    <property type="match status" value="1"/>
</dbReference>
<feature type="domain" description="Mandelate racemase/muconate lactonizing enzyme C-terminal" evidence="1">
    <location>
        <begin position="118"/>
        <end position="213"/>
    </location>
</feature>
<dbReference type="GO" id="GO:0009063">
    <property type="term" value="P:amino acid catabolic process"/>
    <property type="evidence" value="ECO:0007669"/>
    <property type="project" value="InterPro"/>
</dbReference>
<evidence type="ECO:0000259" key="1">
    <source>
        <dbReference type="SMART" id="SM00922"/>
    </source>
</evidence>
<feature type="non-terminal residue" evidence="2">
    <location>
        <position position="281"/>
    </location>
</feature>
<dbReference type="InterPro" id="IPR034593">
    <property type="entry name" value="DgoD-like"/>
</dbReference>
<proteinExistence type="predicted"/>
<dbReference type="InterPro" id="IPR013341">
    <property type="entry name" value="Mandelate_racemase_N_dom"/>
</dbReference>
<dbReference type="Gene3D" id="3.30.390.10">
    <property type="entry name" value="Enolase-like, N-terminal domain"/>
    <property type="match status" value="1"/>
</dbReference>
<dbReference type="Pfam" id="PF02746">
    <property type="entry name" value="MR_MLE_N"/>
    <property type="match status" value="1"/>
</dbReference>
<dbReference type="InterPro" id="IPR018110">
    <property type="entry name" value="Mandel_Rmase/mucon_lact_enz_CS"/>
</dbReference>
<evidence type="ECO:0000313" key="2">
    <source>
        <dbReference type="EMBL" id="GAH48472.1"/>
    </source>
</evidence>
<dbReference type="SUPFAM" id="SSF51604">
    <property type="entry name" value="Enolase C-terminal domain-like"/>
    <property type="match status" value="1"/>
</dbReference>
<dbReference type="InterPro" id="IPR036849">
    <property type="entry name" value="Enolase-like_C_sf"/>
</dbReference>
<organism evidence="2">
    <name type="scientific">marine sediment metagenome</name>
    <dbReference type="NCBI Taxonomy" id="412755"/>
    <lineage>
        <taxon>unclassified sequences</taxon>
        <taxon>metagenomes</taxon>
        <taxon>ecological metagenomes</taxon>
    </lineage>
</organism>
<reference evidence="2" key="1">
    <citation type="journal article" date="2014" name="Front. Microbiol.">
        <title>High frequency of phylogenetically diverse reductive dehalogenase-homologous genes in deep subseafloor sedimentary metagenomes.</title>
        <authorList>
            <person name="Kawai M."/>
            <person name="Futagami T."/>
            <person name="Toyoda A."/>
            <person name="Takaki Y."/>
            <person name="Nishi S."/>
            <person name="Hori S."/>
            <person name="Arai W."/>
            <person name="Tsubouchi T."/>
            <person name="Morono Y."/>
            <person name="Uchiyama I."/>
            <person name="Ito T."/>
            <person name="Fujiyama A."/>
            <person name="Inagaki F."/>
            <person name="Takami H."/>
        </authorList>
    </citation>
    <scope>NUCLEOTIDE SEQUENCE</scope>
    <source>
        <strain evidence="2">Expedition CK06-06</strain>
    </source>
</reference>
<dbReference type="SUPFAM" id="SSF54826">
    <property type="entry name" value="Enolase N-terminal domain-like"/>
    <property type="match status" value="1"/>
</dbReference>
<accession>X1FU17</accession>
<dbReference type="PANTHER" id="PTHR48080">
    <property type="entry name" value="D-GALACTONATE DEHYDRATASE-RELATED"/>
    <property type="match status" value="1"/>
</dbReference>
<name>X1FU17_9ZZZZ</name>
<dbReference type="PROSITE" id="PS00909">
    <property type="entry name" value="MR_MLE_2"/>
    <property type="match status" value="1"/>
</dbReference>
<dbReference type="EMBL" id="BARU01021670">
    <property type="protein sequence ID" value="GAH48472.1"/>
    <property type="molecule type" value="Genomic_DNA"/>
</dbReference>
<dbReference type="InterPro" id="IPR029065">
    <property type="entry name" value="Enolase_C-like"/>
</dbReference>
<dbReference type="AlphaFoldDB" id="X1FU17"/>
<dbReference type="InterPro" id="IPR013342">
    <property type="entry name" value="Mandelate_racemase_C"/>
</dbReference>
<dbReference type="Gene3D" id="3.20.20.120">
    <property type="entry name" value="Enolase-like C-terminal domain"/>
    <property type="match status" value="1"/>
</dbReference>
<dbReference type="InterPro" id="IPR029017">
    <property type="entry name" value="Enolase-like_N"/>
</dbReference>
<dbReference type="Pfam" id="PF13378">
    <property type="entry name" value="MR_MLE_C"/>
    <property type="match status" value="1"/>
</dbReference>
<protein>
    <recommendedName>
        <fullName evidence="1">Mandelate racemase/muconate lactonizing enzyme C-terminal domain-containing protein</fullName>
    </recommendedName>
</protein>
<dbReference type="SMART" id="SM00922">
    <property type="entry name" value="MR_MLE"/>
    <property type="match status" value="1"/>
</dbReference>
<comment type="caution">
    <text evidence="2">The sequence shown here is derived from an EMBL/GenBank/DDBJ whole genome shotgun (WGS) entry which is preliminary data.</text>
</comment>
<gene>
    <name evidence="2" type="ORF">S03H2_35431</name>
</gene>
<sequence length="281" mass="30388">TRYAALKTIVFIDTDEGITGLGEVWAPADRLIRGIKQYIVGQDPFNVNAIERTINNFGNVLTVIGHLPMPLLNMTGGISMALWDIMGKATNQPIYKLIGGKYRSRVECRYWMCDKPPEDQAGEAIKAVEAGFKALKIKIGVNPEHDVACVKAVREAVGDHIEIGFDCNGGYTAGEAIWTIKKMEKYDPSHIEEPVNSANIRAMARVRARVYVPLLCCGPGCITKEGIQELVFQGAADGVNLDLCRNGGFLETLRCAAVAEAGGLKASCHSSPGELGIAQLP</sequence>
<feature type="non-terminal residue" evidence="2">
    <location>
        <position position="1"/>
    </location>
</feature>